<dbReference type="Gramene" id="TraesRN7B0100906600.1">
    <property type="protein sequence ID" value="TraesRN7B0100906600.1"/>
    <property type="gene ID" value="TraesRN7B0100906600"/>
</dbReference>
<dbReference type="PANTHER" id="PTHR44586">
    <property type="entry name" value="F-BOX DOMAIN CONTAINING PROTEIN, EXPRESSED"/>
    <property type="match status" value="1"/>
</dbReference>
<dbReference type="OMA" id="SDHYIKK"/>
<dbReference type="Gramene" id="TraesROB_scaffold_019826_01G000400.1">
    <property type="protein sequence ID" value="TraesROB_scaffold_019826_01G000400.1"/>
    <property type="gene ID" value="TraesROB_scaffold_019826_01G000400"/>
</dbReference>
<dbReference type="InterPro" id="IPR001810">
    <property type="entry name" value="F-box_dom"/>
</dbReference>
<dbReference type="Gramene" id="TraesCS7B02G332900.1">
    <property type="protein sequence ID" value="TraesCS7B02G332900.1"/>
    <property type="gene ID" value="TraesCS7B02G332900"/>
</dbReference>
<evidence type="ECO:0000313" key="4">
    <source>
        <dbReference type="Proteomes" id="UP000019116"/>
    </source>
</evidence>
<dbReference type="Gene3D" id="1.20.1280.50">
    <property type="match status" value="1"/>
</dbReference>
<dbReference type="EnsemblPlants" id="TraesCS7B02G332900.1">
    <property type="protein sequence ID" value="TraesCS7B02G332900.1"/>
    <property type="gene ID" value="TraesCS7B02G332900"/>
</dbReference>
<dbReference type="AlphaFoldDB" id="A0A3B6SRD7"/>
<dbReference type="OrthoDB" id="604068at2759"/>
<evidence type="ECO:0000259" key="1">
    <source>
        <dbReference type="Pfam" id="PF03478"/>
    </source>
</evidence>
<dbReference type="Gramene" id="TraesCLE_scaffold_045794_01G000300.1">
    <property type="protein sequence ID" value="TraesCLE_scaffold_045794_01G000300.1"/>
    <property type="gene ID" value="TraesCLE_scaffold_045794_01G000300"/>
</dbReference>
<evidence type="ECO:0000259" key="2">
    <source>
        <dbReference type="Pfam" id="PF12937"/>
    </source>
</evidence>
<dbReference type="InterPro" id="IPR036047">
    <property type="entry name" value="F-box-like_dom_sf"/>
</dbReference>
<dbReference type="PANTHER" id="PTHR44586:SF6">
    <property type="entry name" value="OS11G0579600 PROTEIN"/>
    <property type="match status" value="1"/>
</dbReference>
<dbReference type="STRING" id="4565.A0A3B6SRD7"/>
<organism evidence="3">
    <name type="scientific">Triticum aestivum</name>
    <name type="common">Wheat</name>
    <dbReference type="NCBI Taxonomy" id="4565"/>
    <lineage>
        <taxon>Eukaryota</taxon>
        <taxon>Viridiplantae</taxon>
        <taxon>Streptophyta</taxon>
        <taxon>Embryophyta</taxon>
        <taxon>Tracheophyta</taxon>
        <taxon>Spermatophyta</taxon>
        <taxon>Magnoliopsida</taxon>
        <taxon>Liliopsida</taxon>
        <taxon>Poales</taxon>
        <taxon>Poaceae</taxon>
        <taxon>BOP clade</taxon>
        <taxon>Pooideae</taxon>
        <taxon>Triticodae</taxon>
        <taxon>Triticeae</taxon>
        <taxon>Triticinae</taxon>
        <taxon>Triticum</taxon>
    </lineage>
</organism>
<sequence length="277" mass="31473">MEAPAPDWSGLPADILISIFQLLQCPDLLRSAAVCTFWQKAYSTLRRSGVCPSRQTPCLLYCTEAAGAKALGMYSLSERKDYSMPLPEPPISNWIGSSHGWLVTMDEKSDLMLLNPITGDKIALPPVTTMEHVKPVLNDDGVLEECKCIVMLIHQPYWQLSFAKVGDARWNWLQMHSFYADCIYHDGCFYAVTEEGAIDMYNLDGPSVIHRRILPDMVDMVQRYYIVQAPWGDFLQIYKKRGWDPERPVGETYATAFEVYKVDFVEQKRVKMAGIGD</sequence>
<proteinExistence type="predicted"/>
<dbReference type="Proteomes" id="UP000019116">
    <property type="component" value="Chromosome 7B"/>
</dbReference>
<name>A0A3B6SRD7_WHEAT</name>
<dbReference type="Pfam" id="PF03478">
    <property type="entry name" value="Beta-prop_KIB1-4"/>
    <property type="match status" value="1"/>
</dbReference>
<dbReference type="Gramene" id="TraesCS7B03G0895000.1">
    <property type="protein sequence ID" value="TraesCS7B03G0895000.1.CDS"/>
    <property type="gene ID" value="TraesCS7B03G0895000"/>
</dbReference>
<reference evidence="3" key="2">
    <citation type="submission" date="2018-10" db="UniProtKB">
        <authorList>
            <consortium name="EnsemblPlants"/>
        </authorList>
    </citation>
    <scope>IDENTIFICATION</scope>
</reference>
<protein>
    <submittedName>
        <fullName evidence="3">Uncharacterized protein</fullName>
    </submittedName>
</protein>
<feature type="domain" description="KIB1-4 beta-propeller" evidence="1">
    <location>
        <begin position="73"/>
        <end position="277"/>
    </location>
</feature>
<reference evidence="3" key="1">
    <citation type="submission" date="2018-08" db="EMBL/GenBank/DDBJ databases">
        <authorList>
            <person name="Rossello M."/>
        </authorList>
    </citation>
    <scope>NUCLEOTIDE SEQUENCE [LARGE SCALE GENOMIC DNA]</scope>
    <source>
        <strain evidence="3">cv. Chinese Spring</strain>
    </source>
</reference>
<accession>A0A3B6SRD7</accession>
<evidence type="ECO:0000313" key="3">
    <source>
        <dbReference type="EnsemblPlants" id="TraesCS7B02G332900.1"/>
    </source>
</evidence>
<dbReference type="Pfam" id="PF12937">
    <property type="entry name" value="F-box-like"/>
    <property type="match status" value="1"/>
</dbReference>
<dbReference type="InterPro" id="IPR005174">
    <property type="entry name" value="KIB1-4_b-propeller"/>
</dbReference>
<keyword evidence="4" id="KW-1185">Reference proteome</keyword>
<dbReference type="SUPFAM" id="SSF81383">
    <property type="entry name" value="F-box domain"/>
    <property type="match status" value="1"/>
</dbReference>
<feature type="domain" description="F-box" evidence="2">
    <location>
        <begin position="8"/>
        <end position="41"/>
    </location>
</feature>
<dbReference type="Gramene" id="TraesCAD_scaffold_033062_01G000200.1">
    <property type="protein sequence ID" value="TraesCAD_scaffold_033062_01G000200.1"/>
    <property type="gene ID" value="TraesCAD_scaffold_033062_01G000200"/>
</dbReference>